<gene>
    <name evidence="2" type="ORF">HDF12_003861</name>
</gene>
<reference evidence="2 3" key="1">
    <citation type="submission" date="2020-07" db="EMBL/GenBank/DDBJ databases">
        <title>Genomic Encyclopedia of Type Strains, Phase IV (KMG-V): Genome sequencing to study the core and pangenomes of soil and plant-associated prokaryotes.</title>
        <authorList>
            <person name="Whitman W."/>
        </authorList>
    </citation>
    <scope>NUCLEOTIDE SEQUENCE [LARGE SCALE GENOMIC DNA]</scope>
    <source>
        <strain evidence="2 3">M8UP30</strain>
    </source>
</reference>
<feature type="region of interest" description="Disordered" evidence="1">
    <location>
        <begin position="25"/>
        <end position="72"/>
    </location>
</feature>
<feature type="compositionally biased region" description="Basic and acidic residues" evidence="1">
    <location>
        <begin position="32"/>
        <end position="66"/>
    </location>
</feature>
<dbReference type="Proteomes" id="UP000534186">
    <property type="component" value="Unassembled WGS sequence"/>
</dbReference>
<dbReference type="AlphaFoldDB" id="A0A7Y9NQH9"/>
<proteinExistence type="predicted"/>
<name>A0A7Y9NQH9_9BACT</name>
<protein>
    <submittedName>
        <fullName evidence="2">Uncharacterized protein</fullName>
    </submittedName>
</protein>
<organism evidence="2 3">
    <name type="scientific">Tunturiibacter lichenicola</name>
    <dbReference type="NCBI Taxonomy" id="2051959"/>
    <lineage>
        <taxon>Bacteria</taxon>
        <taxon>Pseudomonadati</taxon>
        <taxon>Acidobacteriota</taxon>
        <taxon>Terriglobia</taxon>
        <taxon>Terriglobales</taxon>
        <taxon>Acidobacteriaceae</taxon>
        <taxon>Tunturiibacter</taxon>
    </lineage>
</organism>
<evidence type="ECO:0000313" key="3">
    <source>
        <dbReference type="Proteomes" id="UP000534186"/>
    </source>
</evidence>
<evidence type="ECO:0000313" key="2">
    <source>
        <dbReference type="EMBL" id="NYF53462.1"/>
    </source>
</evidence>
<sequence>MSLNCDERFCRVGERYSRDYACESNANLQQSIKEERPTPSVDEMAKDRASGSKSREERANGDRDGIDFNPNH</sequence>
<evidence type="ECO:0000256" key="1">
    <source>
        <dbReference type="SAM" id="MobiDB-lite"/>
    </source>
</evidence>
<accession>A0A7Y9NQH9</accession>
<dbReference type="EMBL" id="JACCCV010000002">
    <property type="protein sequence ID" value="NYF53462.1"/>
    <property type="molecule type" value="Genomic_DNA"/>
</dbReference>
<comment type="caution">
    <text evidence="2">The sequence shown here is derived from an EMBL/GenBank/DDBJ whole genome shotgun (WGS) entry which is preliminary data.</text>
</comment>